<reference evidence="5" key="2">
    <citation type="submission" date="2025-04" db="UniProtKB">
        <authorList>
            <consortium name="RefSeq"/>
        </authorList>
    </citation>
    <scope>IDENTIFICATION</scope>
</reference>
<sequence>MATSGSNATFDLCPKSLVGVGVGLVAVGGASYLLYRHLTRDIMPQKWRRVGTVQRIHFFPVKSCAPLEISKPGVEYDCDVLSMSFEGIRDRTLMVVNDKNEMVTARVYPQMTQIHSKKVSPSKLLFSAQDLPDLELDFENLEGPEKDVPTAVWGVPVDAMPCGDRINKWFSQAILKQDTGLKLVHYPYPKPVMTINPRLKDMPFIRQEDSGTFNDATSFMLMNLSSVADLNTRLKNPVDALQFRGNFELKMDVDEPYAEDNWQWLRIGEDTVFRSVAPCTRCIFPNINVKTAERDPDGEPLKTLRSYRLFNKISPALGIHLGLRLPGKVKENDVVYVGDR</sequence>
<dbReference type="SUPFAM" id="SSF50800">
    <property type="entry name" value="PK beta-barrel domain-like"/>
    <property type="match status" value="1"/>
</dbReference>
<dbReference type="Pfam" id="PF03476">
    <property type="entry name" value="MOSC_N"/>
    <property type="match status" value="1"/>
</dbReference>
<dbReference type="AlphaFoldDB" id="A0A6P4EL03"/>
<reference evidence="3" key="3">
    <citation type="submission" date="2025-05" db="UniProtKB">
        <authorList>
            <consortium name="EnsemblMetazoa"/>
        </authorList>
    </citation>
    <scope>IDENTIFICATION</scope>
</reference>
<dbReference type="SUPFAM" id="SSF141673">
    <property type="entry name" value="MOSC N-terminal domain-like"/>
    <property type="match status" value="1"/>
</dbReference>
<feature type="domain" description="MOSC" evidence="2">
    <location>
        <begin position="181"/>
        <end position="338"/>
    </location>
</feature>
<keyword evidence="4" id="KW-1185">Reference proteome</keyword>
<dbReference type="GO" id="GO:0030151">
    <property type="term" value="F:molybdenum ion binding"/>
    <property type="evidence" value="ECO:0007669"/>
    <property type="project" value="InterPro"/>
</dbReference>
<keyword evidence="1" id="KW-0812">Transmembrane</keyword>
<protein>
    <submittedName>
        <fullName evidence="5">Mitochondrial amidoxime-reducing component 1</fullName>
    </submittedName>
</protein>
<evidence type="ECO:0000256" key="1">
    <source>
        <dbReference type="SAM" id="Phobius"/>
    </source>
</evidence>
<dbReference type="PANTHER" id="PTHR14237">
    <property type="entry name" value="MOLYBDOPTERIN COFACTOR SULFURASE MOSC"/>
    <property type="match status" value="1"/>
</dbReference>
<dbReference type="PROSITE" id="PS51340">
    <property type="entry name" value="MOSC"/>
    <property type="match status" value="1"/>
</dbReference>
<dbReference type="EnsemblMetazoa" id="XM_017118412.2">
    <property type="protein sequence ID" value="XP_016973901.1"/>
    <property type="gene ID" value="LOC108040802"/>
</dbReference>
<keyword evidence="1" id="KW-0472">Membrane</keyword>
<evidence type="ECO:0000313" key="3">
    <source>
        <dbReference type="EnsemblMetazoa" id="XP_016973901.1"/>
    </source>
</evidence>
<dbReference type="InterPro" id="IPR005303">
    <property type="entry name" value="MOCOS_middle"/>
</dbReference>
<accession>A0A6P4EL03</accession>
<name>A0A6P4EL03_DRORH</name>
<proteinExistence type="predicted"/>
<dbReference type="GO" id="GO:0003824">
    <property type="term" value="F:catalytic activity"/>
    <property type="evidence" value="ECO:0007669"/>
    <property type="project" value="InterPro"/>
</dbReference>
<gene>
    <name evidence="5" type="primary">LOC108040802</name>
    <name evidence="3" type="synonym">108040802</name>
</gene>
<dbReference type="PANTHER" id="PTHR14237:SF19">
    <property type="entry name" value="MITOCHONDRIAL AMIDOXIME REDUCING COMPONENT 1"/>
    <property type="match status" value="1"/>
</dbReference>
<reference evidence="4" key="1">
    <citation type="journal article" date="2021" name="Elife">
        <title>Highly contiguous assemblies of 101 drosophilid genomes.</title>
        <authorList>
            <person name="Kim B.Y."/>
            <person name="Wang J.R."/>
            <person name="Miller D.E."/>
            <person name="Barmina O."/>
            <person name="Delaney E."/>
            <person name="Thompson A."/>
            <person name="Comeault A.A."/>
            <person name="Peede D."/>
            <person name="D'Agostino E.R."/>
            <person name="Pelaez J."/>
            <person name="Aguilar J.M."/>
            <person name="Haji D."/>
            <person name="Matsunaga T."/>
            <person name="Armstrong E.E."/>
            <person name="Zych M."/>
            <person name="Ogawa Y."/>
            <person name="Stamenkovic-Radak M."/>
            <person name="Jelic M."/>
            <person name="Veselinovic M.S."/>
            <person name="Tanaskovic M."/>
            <person name="Eric P."/>
            <person name="Gao J.J."/>
            <person name="Katoh T.K."/>
            <person name="Toda M.J."/>
            <person name="Watabe H."/>
            <person name="Watada M."/>
            <person name="Davis J.S."/>
            <person name="Moyle L.C."/>
            <person name="Manoli G."/>
            <person name="Bertolini E."/>
            <person name="Kostal V."/>
            <person name="Hawley R.S."/>
            <person name="Takahashi A."/>
            <person name="Jones C.D."/>
            <person name="Price D.K."/>
            <person name="Whiteman N."/>
            <person name="Kopp A."/>
            <person name="Matute D.R."/>
            <person name="Petrov D.A."/>
        </authorList>
    </citation>
    <scope>NUCLEOTIDE SEQUENCE [LARGE SCALE GENOMIC DNA]</scope>
</reference>
<dbReference type="InterPro" id="IPR011037">
    <property type="entry name" value="Pyrv_Knase-like_insert_dom_sf"/>
</dbReference>
<organism evidence="5">
    <name type="scientific">Drosophila rhopaloa</name>
    <name type="common">Fruit fly</name>
    <dbReference type="NCBI Taxonomy" id="1041015"/>
    <lineage>
        <taxon>Eukaryota</taxon>
        <taxon>Metazoa</taxon>
        <taxon>Ecdysozoa</taxon>
        <taxon>Arthropoda</taxon>
        <taxon>Hexapoda</taxon>
        <taxon>Insecta</taxon>
        <taxon>Pterygota</taxon>
        <taxon>Neoptera</taxon>
        <taxon>Endopterygota</taxon>
        <taxon>Diptera</taxon>
        <taxon>Brachycera</taxon>
        <taxon>Muscomorpha</taxon>
        <taxon>Ephydroidea</taxon>
        <taxon>Drosophilidae</taxon>
        <taxon>Drosophila</taxon>
        <taxon>Sophophora</taxon>
    </lineage>
</organism>
<feature type="transmembrane region" description="Helical" evidence="1">
    <location>
        <begin position="16"/>
        <end position="35"/>
    </location>
</feature>
<dbReference type="GeneID" id="108040802"/>
<keyword evidence="1" id="KW-1133">Transmembrane helix</keyword>
<dbReference type="Pfam" id="PF03473">
    <property type="entry name" value="MOSC"/>
    <property type="match status" value="1"/>
</dbReference>
<evidence type="ECO:0000259" key="2">
    <source>
        <dbReference type="PROSITE" id="PS51340"/>
    </source>
</evidence>
<dbReference type="RefSeq" id="XP_016973901.1">
    <property type="nucleotide sequence ID" value="XM_017118412.1"/>
</dbReference>
<dbReference type="InterPro" id="IPR005302">
    <property type="entry name" value="MoCF_Sase_C"/>
</dbReference>
<dbReference type="Proteomes" id="UP001652680">
    <property type="component" value="Unassembled WGS sequence"/>
</dbReference>
<evidence type="ECO:0000313" key="4">
    <source>
        <dbReference type="Proteomes" id="UP001652680"/>
    </source>
</evidence>
<dbReference type="GO" id="GO:0030170">
    <property type="term" value="F:pyridoxal phosphate binding"/>
    <property type="evidence" value="ECO:0007669"/>
    <property type="project" value="InterPro"/>
</dbReference>
<dbReference type="OrthoDB" id="17255at2759"/>
<evidence type="ECO:0000313" key="5">
    <source>
        <dbReference type="RefSeq" id="XP_016973901.1"/>
    </source>
</evidence>